<keyword evidence="2" id="KW-1185">Reference proteome</keyword>
<dbReference type="OrthoDB" id="2142759at2759"/>
<reference evidence="1" key="1">
    <citation type="submission" date="2020-11" db="EMBL/GenBank/DDBJ databases">
        <authorList>
            <consortium name="DOE Joint Genome Institute"/>
            <person name="Ahrendt S."/>
            <person name="Riley R."/>
            <person name="Andreopoulos W."/>
            <person name="Labutti K."/>
            <person name="Pangilinan J."/>
            <person name="Ruiz-Duenas F.J."/>
            <person name="Barrasa J.M."/>
            <person name="Sanchez-Garcia M."/>
            <person name="Camarero S."/>
            <person name="Miyauchi S."/>
            <person name="Serrano A."/>
            <person name="Linde D."/>
            <person name="Babiker R."/>
            <person name="Drula E."/>
            <person name="Ayuso-Fernandez I."/>
            <person name="Pacheco R."/>
            <person name="Padilla G."/>
            <person name="Ferreira P."/>
            <person name="Barriuso J."/>
            <person name="Kellner H."/>
            <person name="Castanera R."/>
            <person name="Alfaro M."/>
            <person name="Ramirez L."/>
            <person name="Pisabarro A.G."/>
            <person name="Kuo A."/>
            <person name="Tritt A."/>
            <person name="Lipzen A."/>
            <person name="He G."/>
            <person name="Yan M."/>
            <person name="Ng V."/>
            <person name="Cullen D."/>
            <person name="Martin F."/>
            <person name="Rosso M.-N."/>
            <person name="Henrissat B."/>
            <person name="Hibbett D."/>
            <person name="Martinez A.T."/>
            <person name="Grigoriev I.V."/>
        </authorList>
    </citation>
    <scope>NUCLEOTIDE SEQUENCE</scope>
    <source>
        <strain evidence="1">CBS 247.69</strain>
    </source>
</reference>
<comment type="caution">
    <text evidence="1">The sequence shown here is derived from an EMBL/GenBank/DDBJ whole genome shotgun (WGS) entry which is preliminary data.</text>
</comment>
<dbReference type="EMBL" id="MU150282">
    <property type="protein sequence ID" value="KAF9461575.1"/>
    <property type="molecule type" value="Genomic_DNA"/>
</dbReference>
<sequence>MDYTLVTKSPWNKEQYVNELERDVHIWCINSDFSSSPTGLGLVGGCYTHGTLRSYMLYEWITMIITNEAFDPNSSII</sequence>
<dbReference type="Proteomes" id="UP000807353">
    <property type="component" value="Unassembled WGS sequence"/>
</dbReference>
<protein>
    <submittedName>
        <fullName evidence="1">Uncharacterized protein</fullName>
    </submittedName>
</protein>
<proteinExistence type="predicted"/>
<organism evidence="1 2">
    <name type="scientific">Collybia nuda</name>
    <dbReference type="NCBI Taxonomy" id="64659"/>
    <lineage>
        <taxon>Eukaryota</taxon>
        <taxon>Fungi</taxon>
        <taxon>Dikarya</taxon>
        <taxon>Basidiomycota</taxon>
        <taxon>Agaricomycotina</taxon>
        <taxon>Agaricomycetes</taxon>
        <taxon>Agaricomycetidae</taxon>
        <taxon>Agaricales</taxon>
        <taxon>Tricholomatineae</taxon>
        <taxon>Clitocybaceae</taxon>
        <taxon>Collybia</taxon>
    </lineage>
</organism>
<dbReference type="AlphaFoldDB" id="A0A9P6CGT1"/>
<gene>
    <name evidence="1" type="ORF">BDZ94DRAFT_1310460</name>
</gene>
<evidence type="ECO:0000313" key="2">
    <source>
        <dbReference type="Proteomes" id="UP000807353"/>
    </source>
</evidence>
<name>A0A9P6CGT1_9AGAR</name>
<accession>A0A9P6CGT1</accession>
<evidence type="ECO:0000313" key="1">
    <source>
        <dbReference type="EMBL" id="KAF9461575.1"/>
    </source>
</evidence>